<evidence type="ECO:0000256" key="2">
    <source>
        <dbReference type="ARBA" id="ARBA00009085"/>
    </source>
</evidence>
<dbReference type="Gene3D" id="3.90.70.10">
    <property type="entry name" value="Cysteine proteinases"/>
    <property type="match status" value="1"/>
</dbReference>
<evidence type="ECO:0000313" key="11">
    <source>
        <dbReference type="Proteomes" id="UP000015102"/>
    </source>
</evidence>
<dbReference type="InterPro" id="IPR028889">
    <property type="entry name" value="USP"/>
</dbReference>
<feature type="region of interest" description="Disordered" evidence="8">
    <location>
        <begin position="121"/>
        <end position="154"/>
    </location>
</feature>
<evidence type="ECO:0000256" key="8">
    <source>
        <dbReference type="SAM" id="MobiDB-lite"/>
    </source>
</evidence>
<dbReference type="PROSITE" id="PS50235">
    <property type="entry name" value="USP_3"/>
    <property type="match status" value="1"/>
</dbReference>
<dbReference type="GO" id="GO:0004843">
    <property type="term" value="F:cysteine-type deubiquitinase activity"/>
    <property type="evidence" value="ECO:0007669"/>
    <property type="project" value="UniProtKB-EC"/>
</dbReference>
<dbReference type="EMBL" id="CAQQ02151446">
    <property type="status" value="NOT_ANNOTATED_CDS"/>
    <property type="molecule type" value="Genomic_DNA"/>
</dbReference>
<dbReference type="GO" id="GO:0016579">
    <property type="term" value="P:protein deubiquitination"/>
    <property type="evidence" value="ECO:0007669"/>
    <property type="project" value="InterPro"/>
</dbReference>
<dbReference type="STRING" id="36166.T1H1E8"/>
<dbReference type="SUPFAM" id="SSF54001">
    <property type="entry name" value="Cysteine proteinases"/>
    <property type="match status" value="1"/>
</dbReference>
<dbReference type="EMBL" id="CAQQ02151445">
    <property type="status" value="NOT_ANNOTATED_CDS"/>
    <property type="molecule type" value="Genomic_DNA"/>
</dbReference>
<dbReference type="EnsemblMetazoa" id="MESCA010007-RA">
    <property type="protein sequence ID" value="MESCA010007-PA"/>
    <property type="gene ID" value="MESCA010007"/>
</dbReference>
<keyword evidence="4" id="KW-0645">Protease</keyword>
<keyword evidence="7" id="KW-0788">Thiol protease</keyword>
<comment type="similarity">
    <text evidence="2">Belongs to the peptidase C19 family.</text>
</comment>
<dbReference type="InterPro" id="IPR038765">
    <property type="entry name" value="Papain-like_cys_pep_sf"/>
</dbReference>
<keyword evidence="6" id="KW-0378">Hydrolase</keyword>
<keyword evidence="11" id="KW-1185">Reference proteome</keyword>
<dbReference type="GO" id="GO:0006508">
    <property type="term" value="P:proteolysis"/>
    <property type="evidence" value="ECO:0007669"/>
    <property type="project" value="UniProtKB-KW"/>
</dbReference>
<organism evidence="10 11">
    <name type="scientific">Megaselia scalaris</name>
    <name type="common">Humpbacked fly</name>
    <name type="synonym">Phora scalaris</name>
    <dbReference type="NCBI Taxonomy" id="36166"/>
    <lineage>
        <taxon>Eukaryota</taxon>
        <taxon>Metazoa</taxon>
        <taxon>Ecdysozoa</taxon>
        <taxon>Arthropoda</taxon>
        <taxon>Hexapoda</taxon>
        <taxon>Insecta</taxon>
        <taxon>Pterygota</taxon>
        <taxon>Neoptera</taxon>
        <taxon>Endopterygota</taxon>
        <taxon>Diptera</taxon>
        <taxon>Brachycera</taxon>
        <taxon>Muscomorpha</taxon>
        <taxon>Platypezoidea</taxon>
        <taxon>Phoridae</taxon>
        <taxon>Megaseliini</taxon>
        <taxon>Megaselia</taxon>
    </lineage>
</organism>
<evidence type="ECO:0000256" key="6">
    <source>
        <dbReference type="ARBA" id="ARBA00022801"/>
    </source>
</evidence>
<protein>
    <recommendedName>
        <fullName evidence="3">ubiquitinyl hydrolase 1</fullName>
        <ecNumber evidence="3">3.4.19.12</ecNumber>
    </recommendedName>
</protein>
<keyword evidence="5" id="KW-0833">Ubl conjugation pathway</keyword>
<evidence type="ECO:0000256" key="3">
    <source>
        <dbReference type="ARBA" id="ARBA00012759"/>
    </source>
</evidence>
<dbReference type="Pfam" id="PF00443">
    <property type="entry name" value="UCH"/>
    <property type="match status" value="1"/>
</dbReference>
<dbReference type="Proteomes" id="UP000015102">
    <property type="component" value="Unassembled WGS sequence"/>
</dbReference>
<evidence type="ECO:0000256" key="4">
    <source>
        <dbReference type="ARBA" id="ARBA00022670"/>
    </source>
</evidence>
<evidence type="ECO:0000259" key="9">
    <source>
        <dbReference type="PROSITE" id="PS50235"/>
    </source>
</evidence>
<dbReference type="InterPro" id="IPR050164">
    <property type="entry name" value="Peptidase_C19"/>
</dbReference>
<sequence length="190" mass="20779">SSRLRQRRGQIAGLHNFGRTCFLNTLIQALASCPQFIAWLQLHNGIHSTDKKGLISSLLNTLEVVNGTHPTLRADPYSPGAIIRALSNLGWVIPPDEHDAHELFGVILSSLEEEVSKPQKIGCLGGSKEEKNLPTNQMGRSSGKGMGIPNCRVTTREPGSNNVCKFVRILNSSHAPRRNVSMNGQSEEFT</sequence>
<name>T1H1E8_MEGSC</name>
<dbReference type="GO" id="GO:0005634">
    <property type="term" value="C:nucleus"/>
    <property type="evidence" value="ECO:0007669"/>
    <property type="project" value="TreeGrafter"/>
</dbReference>
<dbReference type="HOGENOM" id="CLU_1431369_0_0_1"/>
<evidence type="ECO:0000256" key="7">
    <source>
        <dbReference type="ARBA" id="ARBA00022807"/>
    </source>
</evidence>
<proteinExistence type="inferred from homology"/>
<accession>T1H1E8</accession>
<dbReference type="InterPro" id="IPR001394">
    <property type="entry name" value="Peptidase_C19_UCH"/>
</dbReference>
<evidence type="ECO:0000256" key="5">
    <source>
        <dbReference type="ARBA" id="ARBA00022786"/>
    </source>
</evidence>
<reference evidence="10" key="2">
    <citation type="submission" date="2015-06" db="UniProtKB">
        <authorList>
            <consortium name="EnsemblMetazoa"/>
        </authorList>
    </citation>
    <scope>IDENTIFICATION</scope>
</reference>
<dbReference type="PANTHER" id="PTHR24006">
    <property type="entry name" value="UBIQUITIN CARBOXYL-TERMINAL HYDROLASE"/>
    <property type="match status" value="1"/>
</dbReference>
<dbReference type="AlphaFoldDB" id="T1H1E8"/>
<comment type="catalytic activity">
    <reaction evidence="1">
        <text>Thiol-dependent hydrolysis of ester, thioester, amide, peptide and isopeptide bonds formed by the C-terminal Gly of ubiquitin (a 76-residue protein attached to proteins as an intracellular targeting signal).</text>
        <dbReference type="EC" id="3.4.19.12"/>
    </reaction>
</comment>
<dbReference type="EC" id="3.4.19.12" evidence="3"/>
<dbReference type="GO" id="GO:0005829">
    <property type="term" value="C:cytosol"/>
    <property type="evidence" value="ECO:0007669"/>
    <property type="project" value="TreeGrafter"/>
</dbReference>
<evidence type="ECO:0000313" key="10">
    <source>
        <dbReference type="EnsemblMetazoa" id="MESCA010007-PA"/>
    </source>
</evidence>
<reference evidence="11" key="1">
    <citation type="submission" date="2013-02" db="EMBL/GenBank/DDBJ databases">
        <authorList>
            <person name="Hughes D."/>
        </authorList>
    </citation>
    <scope>NUCLEOTIDE SEQUENCE</scope>
    <source>
        <strain>Durham</strain>
        <strain evidence="11">NC isolate 2 -- Noor lab</strain>
    </source>
</reference>
<evidence type="ECO:0000256" key="1">
    <source>
        <dbReference type="ARBA" id="ARBA00000707"/>
    </source>
</evidence>
<feature type="domain" description="USP" evidence="9">
    <location>
        <begin position="12"/>
        <end position="190"/>
    </location>
</feature>
<dbReference type="PANTHER" id="PTHR24006:SF888">
    <property type="entry name" value="UBIQUITIN CARBOXYL-TERMINAL HYDROLASE 30"/>
    <property type="match status" value="1"/>
</dbReference>